<proteinExistence type="predicted"/>
<reference evidence="1" key="1">
    <citation type="submission" date="2018-02" db="EMBL/GenBank/DDBJ databases">
        <title>Rhizophora mucronata_Transcriptome.</title>
        <authorList>
            <person name="Meera S.P."/>
            <person name="Sreeshan A."/>
            <person name="Augustine A."/>
        </authorList>
    </citation>
    <scope>NUCLEOTIDE SEQUENCE</scope>
    <source>
        <tissue evidence="1">Leaf</tissue>
    </source>
</reference>
<protein>
    <submittedName>
        <fullName evidence="1">Uncharacterized protein</fullName>
    </submittedName>
</protein>
<organism evidence="1">
    <name type="scientific">Rhizophora mucronata</name>
    <name type="common">Asiatic mangrove</name>
    <dbReference type="NCBI Taxonomy" id="61149"/>
    <lineage>
        <taxon>Eukaryota</taxon>
        <taxon>Viridiplantae</taxon>
        <taxon>Streptophyta</taxon>
        <taxon>Embryophyta</taxon>
        <taxon>Tracheophyta</taxon>
        <taxon>Spermatophyta</taxon>
        <taxon>Magnoliopsida</taxon>
        <taxon>eudicotyledons</taxon>
        <taxon>Gunneridae</taxon>
        <taxon>Pentapetalae</taxon>
        <taxon>rosids</taxon>
        <taxon>fabids</taxon>
        <taxon>Malpighiales</taxon>
        <taxon>Rhizophoraceae</taxon>
        <taxon>Rhizophora</taxon>
    </lineage>
</organism>
<name>A0A2P2ND61_RHIMU</name>
<evidence type="ECO:0000313" key="1">
    <source>
        <dbReference type="EMBL" id="MBX40414.1"/>
    </source>
</evidence>
<dbReference type="AlphaFoldDB" id="A0A2P2ND61"/>
<dbReference type="EMBL" id="GGEC01059930">
    <property type="protein sequence ID" value="MBX40414.1"/>
    <property type="molecule type" value="Transcribed_RNA"/>
</dbReference>
<sequence>MDSFSFSHNFRCSSMLVECYTRHIYGSFFPFCT</sequence>
<accession>A0A2P2ND61</accession>